<evidence type="ECO:0000313" key="2">
    <source>
        <dbReference type="EMBL" id="PKV77970.1"/>
    </source>
</evidence>
<protein>
    <submittedName>
        <fullName evidence="2">Uma2 family endonuclease</fullName>
    </submittedName>
</protein>
<dbReference type="Gene3D" id="3.90.1570.10">
    <property type="entry name" value="tt1808, chain A"/>
    <property type="match status" value="1"/>
</dbReference>
<dbReference type="PANTHER" id="PTHR35400">
    <property type="entry name" value="SLR1083 PROTEIN"/>
    <property type="match status" value="1"/>
</dbReference>
<reference evidence="2 3" key="1">
    <citation type="submission" date="2017-12" db="EMBL/GenBank/DDBJ databases">
        <title>Sequencing the genomes of 1000 Actinobacteria strains.</title>
        <authorList>
            <person name="Klenk H.-P."/>
        </authorList>
    </citation>
    <scope>NUCLEOTIDE SEQUENCE [LARGE SCALE GENOMIC DNA]</scope>
    <source>
        <strain evidence="2 3">DSM 44489</strain>
    </source>
</reference>
<keyword evidence="2" id="KW-0255">Endonuclease</keyword>
<dbReference type="InterPro" id="IPR008538">
    <property type="entry name" value="Uma2"/>
</dbReference>
<organism evidence="2 3">
    <name type="scientific">Nocardia fluminea</name>
    <dbReference type="NCBI Taxonomy" id="134984"/>
    <lineage>
        <taxon>Bacteria</taxon>
        <taxon>Bacillati</taxon>
        <taxon>Actinomycetota</taxon>
        <taxon>Actinomycetes</taxon>
        <taxon>Mycobacteriales</taxon>
        <taxon>Nocardiaceae</taxon>
        <taxon>Nocardia</taxon>
    </lineage>
</organism>
<accession>A0A2N3V8L1</accession>
<dbReference type="GO" id="GO:0004519">
    <property type="term" value="F:endonuclease activity"/>
    <property type="evidence" value="ECO:0007669"/>
    <property type="project" value="UniProtKB-KW"/>
</dbReference>
<dbReference type="Proteomes" id="UP000233766">
    <property type="component" value="Unassembled WGS sequence"/>
</dbReference>
<keyword evidence="3" id="KW-1185">Reference proteome</keyword>
<feature type="domain" description="Putative restriction endonuclease" evidence="1">
    <location>
        <begin position="16"/>
        <end position="178"/>
    </location>
</feature>
<gene>
    <name evidence="2" type="ORF">ATK86_2324</name>
</gene>
<evidence type="ECO:0000259" key="1">
    <source>
        <dbReference type="Pfam" id="PF05685"/>
    </source>
</evidence>
<keyword evidence="2" id="KW-0540">Nuclease</keyword>
<dbReference type="InterPro" id="IPR011335">
    <property type="entry name" value="Restrct_endonuc-II-like"/>
</dbReference>
<proteinExistence type="predicted"/>
<keyword evidence="2" id="KW-0378">Hydrolase</keyword>
<dbReference type="Pfam" id="PF05685">
    <property type="entry name" value="Uma2"/>
    <property type="match status" value="1"/>
</dbReference>
<name>A0A2N3V8L1_9NOCA</name>
<dbReference type="EMBL" id="PJMW01000002">
    <property type="protein sequence ID" value="PKV77970.1"/>
    <property type="molecule type" value="Genomic_DNA"/>
</dbReference>
<dbReference type="InterPro" id="IPR012296">
    <property type="entry name" value="Nuclease_put_TT1808"/>
</dbReference>
<dbReference type="SUPFAM" id="SSF52980">
    <property type="entry name" value="Restriction endonuclease-like"/>
    <property type="match status" value="1"/>
</dbReference>
<dbReference type="AlphaFoldDB" id="A0A2N3V8L1"/>
<dbReference type="GeneID" id="97470923"/>
<dbReference type="CDD" id="cd06260">
    <property type="entry name" value="DUF820-like"/>
    <property type="match status" value="1"/>
</dbReference>
<evidence type="ECO:0000313" key="3">
    <source>
        <dbReference type="Proteomes" id="UP000233766"/>
    </source>
</evidence>
<sequence>MTIQAVDSLPHQMTEEQYRQLPEDVSREIEVVHGHVILCESPTPEHNRIARRLAGAMEDLPSTEPCIRAETDIDVVLWRVPKFTFRRPDVTVYRCLDQPGDKPEAGDALIVVEVSSPSTAAEDLLDKKAQYARVGIPLYLVVMLDTKFAIAEVLEFRLDAHAREYRLHQIHRDGLVRLEHVIVGDIAFAELTR</sequence>
<comment type="caution">
    <text evidence="2">The sequence shown here is derived from an EMBL/GenBank/DDBJ whole genome shotgun (WGS) entry which is preliminary data.</text>
</comment>
<dbReference type="PANTHER" id="PTHR35400:SF3">
    <property type="entry name" value="SLL1072 PROTEIN"/>
    <property type="match status" value="1"/>
</dbReference>
<dbReference type="RefSeq" id="WP_101464501.1">
    <property type="nucleotide sequence ID" value="NZ_JBEZZV010000005.1"/>
</dbReference>
<dbReference type="OrthoDB" id="9799703at2"/>